<comment type="subcellular location">
    <subcellularLocation>
        <location evidence="1">Cell inner membrane</location>
        <topology evidence="1">Single-pass membrane protein</topology>
        <orientation evidence="1">Periplasmic side</orientation>
    </subcellularLocation>
</comment>
<keyword evidence="3" id="KW-0813">Transport</keyword>
<keyword evidence="6 11" id="KW-0812">Transmembrane</keyword>
<keyword evidence="8 11" id="KW-1133">Transmembrane helix</keyword>
<gene>
    <name evidence="13" type="ORF">R0135_11340</name>
</gene>
<dbReference type="InterPro" id="IPR006260">
    <property type="entry name" value="TonB/TolA_C"/>
</dbReference>
<dbReference type="SUPFAM" id="SSF74653">
    <property type="entry name" value="TolA/TonB C-terminal domain"/>
    <property type="match status" value="1"/>
</dbReference>
<proteinExistence type="inferred from homology"/>
<dbReference type="Gene3D" id="3.30.1150.10">
    <property type="match status" value="1"/>
</dbReference>
<evidence type="ECO:0000256" key="9">
    <source>
        <dbReference type="ARBA" id="ARBA00023136"/>
    </source>
</evidence>
<evidence type="ECO:0000256" key="7">
    <source>
        <dbReference type="ARBA" id="ARBA00022927"/>
    </source>
</evidence>
<organism evidence="13 14">
    <name type="scientific">Congregibacter variabilis</name>
    <dbReference type="NCBI Taxonomy" id="3081200"/>
    <lineage>
        <taxon>Bacteria</taxon>
        <taxon>Pseudomonadati</taxon>
        <taxon>Pseudomonadota</taxon>
        <taxon>Gammaproteobacteria</taxon>
        <taxon>Cellvibrionales</taxon>
        <taxon>Halieaceae</taxon>
        <taxon>Congregibacter</taxon>
    </lineage>
</organism>
<name>A0ABZ0I0T2_9GAMM</name>
<evidence type="ECO:0000256" key="8">
    <source>
        <dbReference type="ARBA" id="ARBA00022989"/>
    </source>
</evidence>
<dbReference type="RefSeq" id="WP_407346974.1">
    <property type="nucleotide sequence ID" value="NZ_CP136864.1"/>
</dbReference>
<evidence type="ECO:0000256" key="11">
    <source>
        <dbReference type="SAM" id="Phobius"/>
    </source>
</evidence>
<protein>
    <submittedName>
        <fullName evidence="13">Energy transducer TonB</fullName>
    </submittedName>
</protein>
<reference evidence="13 14" key="1">
    <citation type="submission" date="2023-10" db="EMBL/GenBank/DDBJ databases">
        <title>Two novel species belonging to the OM43/NOR5 clade.</title>
        <authorList>
            <person name="Park M."/>
        </authorList>
    </citation>
    <scope>NUCLEOTIDE SEQUENCE [LARGE SCALE GENOMIC DNA]</scope>
    <source>
        <strain evidence="13 14">IMCC43200</strain>
    </source>
</reference>
<dbReference type="PANTHER" id="PTHR33446">
    <property type="entry name" value="PROTEIN TONB-RELATED"/>
    <property type="match status" value="1"/>
</dbReference>
<accession>A0ABZ0I0T2</accession>
<dbReference type="Pfam" id="PF03544">
    <property type="entry name" value="TonB_C"/>
    <property type="match status" value="1"/>
</dbReference>
<keyword evidence="5" id="KW-0997">Cell inner membrane</keyword>
<evidence type="ECO:0000256" key="5">
    <source>
        <dbReference type="ARBA" id="ARBA00022519"/>
    </source>
</evidence>
<evidence type="ECO:0000256" key="2">
    <source>
        <dbReference type="ARBA" id="ARBA00006555"/>
    </source>
</evidence>
<feature type="region of interest" description="Disordered" evidence="10">
    <location>
        <begin position="68"/>
        <end position="132"/>
    </location>
</feature>
<feature type="compositionally biased region" description="Polar residues" evidence="10">
    <location>
        <begin position="81"/>
        <end position="102"/>
    </location>
</feature>
<dbReference type="EMBL" id="CP136864">
    <property type="protein sequence ID" value="WOJ92378.1"/>
    <property type="molecule type" value="Genomic_DNA"/>
</dbReference>
<dbReference type="NCBIfam" id="TIGR01352">
    <property type="entry name" value="tonB_Cterm"/>
    <property type="match status" value="1"/>
</dbReference>
<evidence type="ECO:0000313" key="14">
    <source>
        <dbReference type="Proteomes" id="UP001626537"/>
    </source>
</evidence>
<keyword evidence="9 11" id="KW-0472">Membrane</keyword>
<evidence type="ECO:0000256" key="1">
    <source>
        <dbReference type="ARBA" id="ARBA00004383"/>
    </source>
</evidence>
<keyword evidence="7" id="KW-0653">Protein transport</keyword>
<evidence type="ECO:0000256" key="4">
    <source>
        <dbReference type="ARBA" id="ARBA00022475"/>
    </source>
</evidence>
<evidence type="ECO:0000256" key="10">
    <source>
        <dbReference type="SAM" id="MobiDB-lite"/>
    </source>
</evidence>
<evidence type="ECO:0000256" key="6">
    <source>
        <dbReference type="ARBA" id="ARBA00022692"/>
    </source>
</evidence>
<dbReference type="Proteomes" id="UP001626537">
    <property type="component" value="Chromosome"/>
</dbReference>
<dbReference type="PROSITE" id="PS52015">
    <property type="entry name" value="TONB_CTD"/>
    <property type="match status" value="1"/>
</dbReference>
<sequence length="283" mass="31162">MTAAVSDSNDRLMLAVLIASTLHVLLIFGVSFDVWRGQKARHQVEVTLVQTPGKRPVSADHIAQADQMGSGSEALRDRASGAQSALPQPIAQSAQRQTTANSGRERLAAPAVTATSAQRKVVDRTGEQQNLEDLPEAERELARLSQKLAQLQADLNAQRQQYSNQPRVRRLTAVSARAAVDAAYLADWRSRVENVGNQYYPEASLRYGIYGSLEMLVTVRSDGSLEDIQILQSSGYAVLDEAAMRIVRMAAPYSPFPEELRATTDKLEIVRTWQFEQNPLSSN</sequence>
<feature type="transmembrane region" description="Helical" evidence="11">
    <location>
        <begin position="12"/>
        <end position="35"/>
    </location>
</feature>
<keyword evidence="4" id="KW-1003">Cell membrane</keyword>
<keyword evidence="14" id="KW-1185">Reference proteome</keyword>
<comment type="similarity">
    <text evidence="2">Belongs to the TonB family.</text>
</comment>
<dbReference type="InterPro" id="IPR037682">
    <property type="entry name" value="TonB_C"/>
</dbReference>
<dbReference type="PANTHER" id="PTHR33446:SF11">
    <property type="entry name" value="TONB3"/>
    <property type="match status" value="1"/>
</dbReference>
<evidence type="ECO:0000259" key="12">
    <source>
        <dbReference type="PROSITE" id="PS52015"/>
    </source>
</evidence>
<evidence type="ECO:0000313" key="13">
    <source>
        <dbReference type="EMBL" id="WOJ92378.1"/>
    </source>
</evidence>
<feature type="domain" description="TonB C-terminal" evidence="12">
    <location>
        <begin position="185"/>
        <end position="282"/>
    </location>
</feature>
<dbReference type="InterPro" id="IPR051045">
    <property type="entry name" value="TonB-dependent_transducer"/>
</dbReference>
<evidence type="ECO:0000256" key="3">
    <source>
        <dbReference type="ARBA" id="ARBA00022448"/>
    </source>
</evidence>